<protein>
    <recommendedName>
        <fullName evidence="4">peptidylprolyl isomerase</fullName>
        <ecNumber evidence="4">5.2.1.8</ecNumber>
    </recommendedName>
</protein>
<dbReference type="EC" id="5.2.1.8" evidence="4"/>
<evidence type="ECO:0000256" key="1">
    <source>
        <dbReference type="ARBA" id="ARBA00000971"/>
    </source>
</evidence>
<evidence type="ECO:0000313" key="9">
    <source>
        <dbReference type="EMBL" id="KAF0745210.1"/>
    </source>
</evidence>
<dbReference type="AlphaFoldDB" id="A0A6G0XWV4"/>
<evidence type="ECO:0000256" key="4">
    <source>
        <dbReference type="ARBA" id="ARBA00013194"/>
    </source>
</evidence>
<comment type="similarity">
    <text evidence="3">Belongs to the cytochrome P450 family.</text>
</comment>
<dbReference type="PANTHER" id="PTHR24305">
    <property type="entry name" value="CYTOCHROME P450"/>
    <property type="match status" value="1"/>
</dbReference>
<dbReference type="InterPro" id="IPR017972">
    <property type="entry name" value="Cyt_P450_CS"/>
</dbReference>
<dbReference type="Gene3D" id="1.10.630.10">
    <property type="entry name" value="Cytochrome P450"/>
    <property type="match status" value="1"/>
</dbReference>
<evidence type="ECO:0000256" key="5">
    <source>
        <dbReference type="ARBA" id="ARBA00023110"/>
    </source>
</evidence>
<dbReference type="Gene3D" id="2.40.100.10">
    <property type="entry name" value="Cyclophilin-like"/>
    <property type="match status" value="1"/>
</dbReference>
<comment type="caution">
    <text evidence="9">The sequence shown here is derived from an EMBL/GenBank/DDBJ whole genome shotgun (WGS) entry which is preliminary data.</text>
</comment>
<dbReference type="Pfam" id="PF00067">
    <property type="entry name" value="p450"/>
    <property type="match status" value="1"/>
</dbReference>
<feature type="domain" description="PPIase cyclophilin-type" evidence="8">
    <location>
        <begin position="144"/>
        <end position="303"/>
    </location>
</feature>
<keyword evidence="10" id="KW-1185">Reference proteome</keyword>
<keyword evidence="5" id="KW-0697">Rotamase</keyword>
<dbReference type="GO" id="GO:0003755">
    <property type="term" value="F:peptidyl-prolyl cis-trans isomerase activity"/>
    <property type="evidence" value="ECO:0007669"/>
    <property type="project" value="UniProtKB-KW"/>
</dbReference>
<dbReference type="GO" id="GO:0004497">
    <property type="term" value="F:monooxygenase activity"/>
    <property type="evidence" value="ECO:0007669"/>
    <property type="project" value="InterPro"/>
</dbReference>
<dbReference type="PROSITE" id="PS50072">
    <property type="entry name" value="CSA_PPIASE_2"/>
    <property type="match status" value="1"/>
</dbReference>
<evidence type="ECO:0000313" key="10">
    <source>
        <dbReference type="Proteomes" id="UP000481153"/>
    </source>
</evidence>
<dbReference type="PANTHER" id="PTHR24305:SF166">
    <property type="entry name" value="CYTOCHROME P450 12A4, MITOCHONDRIAL-RELATED"/>
    <property type="match status" value="1"/>
</dbReference>
<dbReference type="VEuPathDB" id="FungiDB:AeMF1_003336"/>
<comment type="catalytic activity">
    <reaction evidence="1">
        <text>[protein]-peptidylproline (omega=180) = [protein]-peptidylproline (omega=0)</text>
        <dbReference type="Rhea" id="RHEA:16237"/>
        <dbReference type="Rhea" id="RHEA-COMP:10747"/>
        <dbReference type="Rhea" id="RHEA-COMP:10748"/>
        <dbReference type="ChEBI" id="CHEBI:83833"/>
        <dbReference type="ChEBI" id="CHEBI:83834"/>
        <dbReference type="EC" id="5.2.1.8"/>
    </reaction>
</comment>
<keyword evidence="6" id="KW-0413">Isomerase</keyword>
<sequence length="817" mass="90354">MEPSKGSFFAFSKAEWEASKANRGTCSKETTTASTPVSYFERSRAAWQQSRKETSSSPSTTTSSTKLTSEPEPAFRDRVEAFYRQYNPSKISEVDSLVASYAGREALLLEKLEAKYCPKEEILAPLTNESHVKVYMDIKLHGTIGRVVMRLLQDVVPMTAENFRCLCTGEKGNGLHFKGSMFHRVKKNFMIQGGDITKGDGTGGISIYAGTNQANPWGQFKDESFLPHDRVGLLSMANKGKNTNGSQFFITTKQKCINLNGKHVVFGEVIEGMDIVRRIEALPTDAKDKPLPGNEATIVDCSQLVWGLGVAYRCDGEHCCCGLVCFAICVEDVPAQSDSTTPTSSLLFGNLLDALGQVASWHETGTFPEPFLGWAIKYGNAVRFREILDYSVMFTDPKAIQHLFSTNGSNYHRTPLVENFLADFTFGPGLLSTRGAVHDGYRKMLNPLFSAGQIKKFVPIFEAQARHACDTVLAQAAASGDPIDLYTVFSDLTLRVIGLVGFGFNFEEHPEAHQAYEMVHQDEVTPFILVGLNMIPGFFDFPLPGFLRRRKAQVTLRRVVNEVIEQKLAQRNADDKPKDLLDLTLPHSTTREAIIHTMTFLSAGHDTSSGSLSWIFATISNRPDVIQRIRAEYKTVIAKHGALTTWEALSQLTYTLAVVQETMRLNGVLHTLAPRVAIKDDVVPMLDGSSVFIPAGTTVGVVVAALHRHPKYWTNAELFIPERFVEGTTEWNADLQLRDGKSHAFYYMPFSFGVTNCIGQRFALAKIQVILAMTIGEFDFQLSSSADLRHKYNGIMLSPANLTVTIQRAPTTSGPAA</sequence>
<evidence type="ECO:0000256" key="7">
    <source>
        <dbReference type="SAM" id="MobiDB-lite"/>
    </source>
</evidence>
<gene>
    <name evidence="9" type="ORF">Ae201684_000244</name>
</gene>
<feature type="compositionally biased region" description="Polar residues" evidence="7">
    <location>
        <begin position="22"/>
        <end position="37"/>
    </location>
</feature>
<organism evidence="9 10">
    <name type="scientific">Aphanomyces euteiches</name>
    <dbReference type="NCBI Taxonomy" id="100861"/>
    <lineage>
        <taxon>Eukaryota</taxon>
        <taxon>Sar</taxon>
        <taxon>Stramenopiles</taxon>
        <taxon>Oomycota</taxon>
        <taxon>Saprolegniomycetes</taxon>
        <taxon>Saprolegniales</taxon>
        <taxon>Verrucalvaceae</taxon>
        <taxon>Aphanomyces</taxon>
    </lineage>
</organism>
<reference evidence="9 10" key="1">
    <citation type="submission" date="2019-07" db="EMBL/GenBank/DDBJ databases">
        <title>Genomics analysis of Aphanomyces spp. identifies a new class of oomycete effector associated with host adaptation.</title>
        <authorList>
            <person name="Gaulin E."/>
        </authorList>
    </citation>
    <scope>NUCLEOTIDE SEQUENCE [LARGE SCALE GENOMIC DNA]</scope>
    <source>
        <strain evidence="9 10">ATCC 201684</strain>
    </source>
</reference>
<feature type="region of interest" description="Disordered" evidence="7">
    <location>
        <begin position="18"/>
        <end position="72"/>
    </location>
</feature>
<dbReference type="EMBL" id="VJMJ01000002">
    <property type="protein sequence ID" value="KAF0745210.1"/>
    <property type="molecule type" value="Genomic_DNA"/>
</dbReference>
<dbReference type="Pfam" id="PF00160">
    <property type="entry name" value="Pro_isomerase"/>
    <property type="match status" value="1"/>
</dbReference>
<evidence type="ECO:0000256" key="2">
    <source>
        <dbReference type="ARBA" id="ARBA00001971"/>
    </source>
</evidence>
<accession>A0A6G0XWV4</accession>
<evidence type="ECO:0000256" key="6">
    <source>
        <dbReference type="ARBA" id="ARBA00023235"/>
    </source>
</evidence>
<dbReference type="GO" id="GO:0020037">
    <property type="term" value="F:heme binding"/>
    <property type="evidence" value="ECO:0007669"/>
    <property type="project" value="InterPro"/>
</dbReference>
<dbReference type="GO" id="GO:0016705">
    <property type="term" value="F:oxidoreductase activity, acting on paired donors, with incorporation or reduction of molecular oxygen"/>
    <property type="evidence" value="ECO:0007669"/>
    <property type="project" value="InterPro"/>
</dbReference>
<dbReference type="VEuPathDB" id="FungiDB:AeMF1_003337"/>
<feature type="compositionally biased region" description="Low complexity" evidence="7">
    <location>
        <begin position="55"/>
        <end position="72"/>
    </location>
</feature>
<proteinExistence type="inferred from homology"/>
<dbReference type="InterPro" id="IPR001128">
    <property type="entry name" value="Cyt_P450"/>
</dbReference>
<evidence type="ECO:0000256" key="3">
    <source>
        <dbReference type="ARBA" id="ARBA00010617"/>
    </source>
</evidence>
<dbReference type="SUPFAM" id="SSF50891">
    <property type="entry name" value="Cyclophilin-like"/>
    <property type="match status" value="1"/>
</dbReference>
<dbReference type="InterPro" id="IPR029000">
    <property type="entry name" value="Cyclophilin-like_dom_sf"/>
</dbReference>
<comment type="cofactor">
    <cofactor evidence="2">
        <name>heme</name>
        <dbReference type="ChEBI" id="CHEBI:30413"/>
    </cofactor>
</comment>
<dbReference type="PRINTS" id="PR00153">
    <property type="entry name" value="CSAPPISMRASE"/>
</dbReference>
<dbReference type="InterPro" id="IPR036396">
    <property type="entry name" value="Cyt_P450_sf"/>
</dbReference>
<dbReference type="PROSITE" id="PS00086">
    <property type="entry name" value="CYTOCHROME_P450"/>
    <property type="match status" value="1"/>
</dbReference>
<dbReference type="FunFam" id="2.40.100.10:FF:000025">
    <property type="entry name" value="Peptidyl-prolyl cis-trans isomerase CYP19-2"/>
    <property type="match status" value="1"/>
</dbReference>
<dbReference type="InterPro" id="IPR050121">
    <property type="entry name" value="Cytochrome_P450_monoxygenase"/>
</dbReference>
<evidence type="ECO:0000259" key="8">
    <source>
        <dbReference type="PROSITE" id="PS50072"/>
    </source>
</evidence>
<name>A0A6G0XWV4_9STRA</name>
<dbReference type="Proteomes" id="UP000481153">
    <property type="component" value="Unassembled WGS sequence"/>
</dbReference>
<dbReference type="GO" id="GO:0005506">
    <property type="term" value="F:iron ion binding"/>
    <property type="evidence" value="ECO:0007669"/>
    <property type="project" value="InterPro"/>
</dbReference>
<dbReference type="SUPFAM" id="SSF48264">
    <property type="entry name" value="Cytochrome P450"/>
    <property type="match status" value="1"/>
</dbReference>
<dbReference type="InterPro" id="IPR002130">
    <property type="entry name" value="Cyclophilin-type_PPIase_dom"/>
</dbReference>